<sequence length="197" mass="22504">MGFEDATYCSSCYQDLDLENQGSLSEFENTTYVLVGCGKQKDATGITPARDVYSSGYFDKKKRFADEFSDEWYIVSAKFGLIHNETTIWEYDATIEDVDNDKWLDVVEDNLNTWHDWSHDDEVYVLIGKKYLDAEASDGRTLRGLLNEAEPETYFPFEQTSGIGKQQQYLGDAIEHGELVMPYELPGFEDQAALDSF</sequence>
<evidence type="ECO:0000313" key="3">
    <source>
        <dbReference type="Proteomes" id="UP000182573"/>
    </source>
</evidence>
<protein>
    <recommendedName>
        <fullName evidence="1">DUF6884 domain-containing protein</fullName>
    </recommendedName>
</protein>
<dbReference type="RefSeq" id="WP_004515126.1">
    <property type="nucleotide sequence ID" value="NZ_FNOF01000003.1"/>
</dbReference>
<dbReference type="InterPro" id="IPR049251">
    <property type="entry name" value="DUF6884"/>
</dbReference>
<feature type="domain" description="DUF6884" evidence="1">
    <location>
        <begin position="33"/>
        <end position="170"/>
    </location>
</feature>
<dbReference type="EMBL" id="FNOF01000003">
    <property type="protein sequence ID" value="SDW44503.1"/>
    <property type="molecule type" value="Genomic_DNA"/>
</dbReference>
<dbReference type="AlphaFoldDB" id="A0A1H2TKM1"/>
<evidence type="ECO:0000313" key="2">
    <source>
        <dbReference type="EMBL" id="SDW44503.1"/>
    </source>
</evidence>
<accession>A0A1H2TKM1</accession>
<dbReference type="Proteomes" id="UP000182573">
    <property type="component" value="Unassembled WGS sequence"/>
</dbReference>
<name>A0A1H2TKM1_HALVA</name>
<gene>
    <name evidence="2" type="ORF">SAMN05443574_103259</name>
</gene>
<evidence type="ECO:0000259" key="1">
    <source>
        <dbReference type="Pfam" id="PF21818"/>
    </source>
</evidence>
<dbReference type="Pfam" id="PF21818">
    <property type="entry name" value="DUF6884"/>
    <property type="match status" value="1"/>
</dbReference>
<organism evidence="2 3">
    <name type="scientific">Haloarcula vallismortis</name>
    <name type="common">Halobacterium vallismortis</name>
    <dbReference type="NCBI Taxonomy" id="28442"/>
    <lineage>
        <taxon>Archaea</taxon>
        <taxon>Methanobacteriati</taxon>
        <taxon>Methanobacteriota</taxon>
        <taxon>Stenosarchaea group</taxon>
        <taxon>Halobacteria</taxon>
        <taxon>Halobacteriales</taxon>
        <taxon>Haloarculaceae</taxon>
        <taxon>Haloarcula</taxon>
    </lineage>
</organism>
<proteinExistence type="predicted"/>
<reference evidence="2 3" key="1">
    <citation type="submission" date="2016-10" db="EMBL/GenBank/DDBJ databases">
        <authorList>
            <person name="de Groot N.N."/>
        </authorList>
    </citation>
    <scope>NUCLEOTIDE SEQUENCE [LARGE SCALE GENOMIC DNA]</scope>
    <source>
        <strain evidence="2 3">DSM 3756</strain>
    </source>
</reference>